<keyword evidence="1 2" id="KW-0694">RNA-binding</keyword>
<evidence type="ECO:0000256" key="3">
    <source>
        <dbReference type="SAM" id="MobiDB-lite"/>
    </source>
</evidence>
<feature type="compositionally biased region" description="Pro residues" evidence="3">
    <location>
        <begin position="562"/>
        <end position="582"/>
    </location>
</feature>
<dbReference type="InterPro" id="IPR000504">
    <property type="entry name" value="RRM_dom"/>
</dbReference>
<dbReference type="GO" id="GO:0005634">
    <property type="term" value="C:nucleus"/>
    <property type="evidence" value="ECO:0007669"/>
    <property type="project" value="TreeGrafter"/>
</dbReference>
<dbReference type="CDD" id="cd16983">
    <property type="entry name" value="CID_SCAF8_like"/>
    <property type="match status" value="1"/>
</dbReference>
<dbReference type="PANTHER" id="PTHR23140:SF4">
    <property type="entry name" value="PROTEIN CBR-NRD-1"/>
    <property type="match status" value="1"/>
</dbReference>
<dbReference type="Gene3D" id="1.25.40.90">
    <property type="match status" value="1"/>
</dbReference>
<feature type="compositionally biased region" description="Low complexity" evidence="3">
    <location>
        <begin position="530"/>
        <end position="539"/>
    </location>
</feature>
<feature type="compositionally biased region" description="Polar residues" evidence="3">
    <location>
        <begin position="790"/>
        <end position="807"/>
    </location>
</feature>
<dbReference type="PANTHER" id="PTHR23140">
    <property type="entry name" value="RNA PROCESSING PROTEIN LD23810P"/>
    <property type="match status" value="1"/>
</dbReference>
<evidence type="ECO:0000313" key="6">
    <source>
        <dbReference type="EMBL" id="CAI2188913.1"/>
    </source>
</evidence>
<dbReference type="OrthoDB" id="79367at2759"/>
<dbReference type="InterPro" id="IPR008942">
    <property type="entry name" value="ENTH_VHS"/>
</dbReference>
<feature type="region of interest" description="Disordered" evidence="3">
    <location>
        <begin position="370"/>
        <end position="603"/>
    </location>
</feature>
<dbReference type="InterPro" id="IPR035979">
    <property type="entry name" value="RBD_domain_sf"/>
</dbReference>
<organism evidence="6 7">
    <name type="scientific">Funneliformis geosporum</name>
    <dbReference type="NCBI Taxonomy" id="1117311"/>
    <lineage>
        <taxon>Eukaryota</taxon>
        <taxon>Fungi</taxon>
        <taxon>Fungi incertae sedis</taxon>
        <taxon>Mucoromycota</taxon>
        <taxon>Glomeromycotina</taxon>
        <taxon>Glomeromycetes</taxon>
        <taxon>Glomerales</taxon>
        <taxon>Glomeraceae</taxon>
        <taxon>Funneliformis</taxon>
    </lineage>
</organism>
<evidence type="ECO:0000259" key="5">
    <source>
        <dbReference type="PROSITE" id="PS51391"/>
    </source>
</evidence>
<proteinExistence type="predicted"/>
<feature type="region of interest" description="Disordered" evidence="3">
    <location>
        <begin position="775"/>
        <end position="914"/>
    </location>
</feature>
<feature type="compositionally biased region" description="Low complexity" evidence="3">
    <location>
        <begin position="455"/>
        <end position="471"/>
    </location>
</feature>
<dbReference type="AlphaFoldDB" id="A0A9W4WV14"/>
<dbReference type="Pfam" id="PF04818">
    <property type="entry name" value="CID"/>
    <property type="match status" value="1"/>
</dbReference>
<feature type="compositionally biased region" description="Pro residues" evidence="3">
    <location>
        <begin position="430"/>
        <end position="446"/>
    </location>
</feature>
<dbReference type="Pfam" id="PF21380">
    <property type="entry name" value="Nrd1-Seb1_dom2"/>
    <property type="match status" value="1"/>
</dbReference>
<feature type="domain" description="CID" evidence="5">
    <location>
        <begin position="1"/>
        <end position="156"/>
    </location>
</feature>
<feature type="compositionally biased region" description="Low complexity" evidence="3">
    <location>
        <begin position="479"/>
        <end position="489"/>
    </location>
</feature>
<evidence type="ECO:0000256" key="1">
    <source>
        <dbReference type="ARBA" id="ARBA00022884"/>
    </source>
</evidence>
<dbReference type="PROSITE" id="PS51391">
    <property type="entry name" value="CID"/>
    <property type="match status" value="1"/>
</dbReference>
<evidence type="ECO:0000256" key="2">
    <source>
        <dbReference type="PROSITE-ProRule" id="PRU00176"/>
    </source>
</evidence>
<evidence type="ECO:0000259" key="4">
    <source>
        <dbReference type="PROSITE" id="PS50102"/>
    </source>
</evidence>
<dbReference type="PROSITE" id="PS50102">
    <property type="entry name" value="RRM"/>
    <property type="match status" value="1"/>
</dbReference>
<dbReference type="SUPFAM" id="SSF54928">
    <property type="entry name" value="RNA-binding domain, RBD"/>
    <property type="match status" value="1"/>
</dbReference>
<comment type="caution">
    <text evidence="6">The sequence shown here is derived from an EMBL/GenBank/DDBJ whole genome shotgun (WGS) entry which is preliminary data.</text>
</comment>
<feature type="compositionally biased region" description="Pro residues" evidence="3">
    <location>
        <begin position="505"/>
        <end position="529"/>
    </location>
</feature>
<dbReference type="SUPFAM" id="SSF48464">
    <property type="entry name" value="ENTH/VHS domain"/>
    <property type="match status" value="1"/>
</dbReference>
<dbReference type="InterPro" id="IPR051485">
    <property type="entry name" value="SR-CTD_assoc_factor"/>
</dbReference>
<keyword evidence="7" id="KW-1185">Reference proteome</keyword>
<feature type="compositionally biased region" description="Basic and acidic residues" evidence="3">
    <location>
        <begin position="889"/>
        <end position="914"/>
    </location>
</feature>
<dbReference type="SMART" id="SM00360">
    <property type="entry name" value="RRM"/>
    <property type="match status" value="1"/>
</dbReference>
<feature type="compositionally biased region" description="Low complexity" evidence="3">
    <location>
        <begin position="583"/>
        <end position="603"/>
    </location>
</feature>
<dbReference type="InterPro" id="IPR048892">
    <property type="entry name" value="Nrd1_Seb1_dom2"/>
</dbReference>
<name>A0A9W4WV14_9GLOM</name>
<sequence>MTAKEVMEFEKKLHELLERKPPGISASKIKDLTRIAMTSPKQYKNIVYSVQKFIQRCSVDYKLGALYVLDSISQAAARQKSLVAEKDDINSSGWSGAEYLERFEKVLEEMFSNIMQCPEYDKDKVKRVLDIWISKDAGIYSKEVLQKIKEAHFQQRTTTDDVRSLNGGDRHIGNASYPTSLNPSSLDSSALLATLNNLTQGTLNIPSFLSSQQINSLPIQPNTTIPYNSHATMPATSSSQFTNINLPPSSTITSNHRPSMPTSTSMNNGYTRSPPVSSYNQNVNLKGNKPMHDPFEFDYGDMDEADDIGLMPRVQNNDKNNAEKALINNVLSVNAVQTATSAASTAPMSQFNQDQFSLMANQLFAPSQNAPSISVTQPQIPPGQPQQIQQPSAVQNTTSMPSIPPFQFQPPQNWAAPGQQPPQISSSGMPPLPEHYQPPPPFPLPPWSNQQNVLPPQQWNPNGPPQSNGSQFPPNQTSGQQQQNPVPFQGNPPPPGFPAQSVPIPGQPMPAPPGHHVPPPGHPVQPPPGLQNQPLLGHPMTPQGQPPIITHNVPGSQSGQQLPPPGHQLPPPGHHIPQPPGQTTPNQQQIHPNQPLQTTPQQPQHGEVCVVYEDQSVGRDFIKVLSRTLYVGSVMEHMSKQYIEDIFAKHGPVSTVTLNYDKNHGFVKLETRAAAARALRGVRMKVRSLKVRWGVGFGPKDCFEFPSGESLIPLNRLTETDRKWLVTSKCGGTGGRPVVGGVVVEEPDIIIGEGFSSGSANKKIGPLFEKSRKFSDASWEGSASPRRRASYNSETNPPLRNSWSEQVPNAADQKYSPENPLQQPMYTFPPVQSSTNPSSMDSNRQTPPQQPTDINSNISTNTQQLPQDNYNNFNQRNEISSPPHSLSGKKRELEQYGADRDDEHYRENKKTRWD</sequence>
<gene>
    <name evidence="6" type="ORF">FWILDA_LOCUS13818</name>
</gene>
<feature type="compositionally biased region" description="Polar residues" evidence="3">
    <location>
        <begin position="819"/>
        <end position="884"/>
    </location>
</feature>
<dbReference type="SMART" id="SM00582">
    <property type="entry name" value="RPR"/>
    <property type="match status" value="1"/>
</dbReference>
<dbReference type="GO" id="GO:0003723">
    <property type="term" value="F:RNA binding"/>
    <property type="evidence" value="ECO:0007669"/>
    <property type="project" value="UniProtKB-UniRule"/>
</dbReference>
<accession>A0A9W4WV14</accession>
<dbReference type="Proteomes" id="UP001153678">
    <property type="component" value="Unassembled WGS sequence"/>
</dbReference>
<feature type="compositionally biased region" description="Polar residues" evidence="3">
    <location>
        <begin position="392"/>
        <end position="401"/>
    </location>
</feature>
<feature type="domain" description="RRM" evidence="4">
    <location>
        <begin position="627"/>
        <end position="696"/>
    </location>
</feature>
<protein>
    <submittedName>
        <fullName evidence="6">351_t:CDS:1</fullName>
    </submittedName>
</protein>
<dbReference type="InterPro" id="IPR012677">
    <property type="entry name" value="Nucleotide-bd_a/b_plait_sf"/>
</dbReference>
<dbReference type="EMBL" id="CAMKVN010005477">
    <property type="protein sequence ID" value="CAI2188913.1"/>
    <property type="molecule type" value="Genomic_DNA"/>
</dbReference>
<dbReference type="InterPro" id="IPR006569">
    <property type="entry name" value="CID_dom"/>
</dbReference>
<evidence type="ECO:0000313" key="7">
    <source>
        <dbReference type="Proteomes" id="UP001153678"/>
    </source>
</evidence>
<dbReference type="Pfam" id="PF00076">
    <property type="entry name" value="RRM_1"/>
    <property type="match status" value="1"/>
</dbReference>
<dbReference type="Gene3D" id="3.30.70.330">
    <property type="match status" value="1"/>
</dbReference>
<reference evidence="6" key="1">
    <citation type="submission" date="2022-08" db="EMBL/GenBank/DDBJ databases">
        <authorList>
            <person name="Kallberg Y."/>
            <person name="Tangrot J."/>
            <person name="Rosling A."/>
        </authorList>
    </citation>
    <scope>NUCLEOTIDE SEQUENCE</scope>
    <source>
        <strain evidence="6">Wild A</strain>
    </source>
</reference>
<feature type="region of interest" description="Disordered" evidence="3">
    <location>
        <begin position="250"/>
        <end position="280"/>
    </location>
</feature>